<dbReference type="EMBL" id="SSSN01000015">
    <property type="protein sequence ID" value="THG29108.1"/>
    <property type="molecule type" value="Genomic_DNA"/>
</dbReference>
<dbReference type="GO" id="GO:0019303">
    <property type="term" value="P:D-ribose catabolic process"/>
    <property type="evidence" value="ECO:0007669"/>
    <property type="project" value="UniProtKB-UniRule"/>
</dbReference>
<keyword evidence="11 12" id="KW-0119">Carbohydrate metabolism</keyword>
<dbReference type="CDD" id="cd01174">
    <property type="entry name" value="ribokinase"/>
    <property type="match status" value="1"/>
</dbReference>
<dbReference type="GO" id="GO:0046872">
    <property type="term" value="F:metal ion binding"/>
    <property type="evidence" value="ECO:0007669"/>
    <property type="project" value="UniProtKB-KW"/>
</dbReference>
<dbReference type="Gene3D" id="3.40.1190.20">
    <property type="match status" value="1"/>
</dbReference>
<dbReference type="InterPro" id="IPR029056">
    <property type="entry name" value="Ribokinase-like"/>
</dbReference>
<feature type="binding site" evidence="12">
    <location>
        <position position="246"/>
    </location>
    <ligand>
        <name>K(+)</name>
        <dbReference type="ChEBI" id="CHEBI:29103"/>
    </ligand>
</feature>
<dbReference type="PANTHER" id="PTHR10584">
    <property type="entry name" value="SUGAR KINASE"/>
    <property type="match status" value="1"/>
</dbReference>
<evidence type="ECO:0000256" key="1">
    <source>
        <dbReference type="ARBA" id="ARBA00005380"/>
    </source>
</evidence>
<feature type="active site" description="Proton acceptor" evidence="12">
    <location>
        <position position="250"/>
    </location>
</feature>
<feature type="binding site" evidence="12">
    <location>
        <position position="244"/>
    </location>
    <ligand>
        <name>K(+)</name>
        <dbReference type="ChEBI" id="CHEBI:29103"/>
    </ligand>
</feature>
<keyword evidence="8 12" id="KW-0067">ATP-binding</keyword>
<dbReference type="InterPro" id="IPR011611">
    <property type="entry name" value="PfkB_dom"/>
</dbReference>
<dbReference type="Pfam" id="PF00294">
    <property type="entry name" value="PfkB"/>
    <property type="match status" value="1"/>
</dbReference>
<feature type="binding site" evidence="12">
    <location>
        <position position="148"/>
    </location>
    <ligand>
        <name>substrate</name>
    </ligand>
</feature>
<dbReference type="Proteomes" id="UP000307380">
    <property type="component" value="Unassembled WGS sequence"/>
</dbReference>
<dbReference type="InterPro" id="IPR002173">
    <property type="entry name" value="Carboh/pur_kinase_PfkB_CS"/>
</dbReference>
<feature type="binding site" evidence="12">
    <location>
        <begin position="218"/>
        <end position="223"/>
    </location>
    <ligand>
        <name>ATP</name>
        <dbReference type="ChEBI" id="CHEBI:30616"/>
    </ligand>
</feature>
<dbReference type="GO" id="GO:0005829">
    <property type="term" value="C:cytosol"/>
    <property type="evidence" value="ECO:0007669"/>
    <property type="project" value="TreeGrafter"/>
</dbReference>
<dbReference type="PANTHER" id="PTHR10584:SF166">
    <property type="entry name" value="RIBOKINASE"/>
    <property type="match status" value="1"/>
</dbReference>
<evidence type="ECO:0000256" key="9">
    <source>
        <dbReference type="ARBA" id="ARBA00022842"/>
    </source>
</evidence>
<feature type="binding site" evidence="12">
    <location>
        <begin position="18"/>
        <end position="20"/>
    </location>
    <ligand>
        <name>substrate</name>
    </ligand>
</feature>
<keyword evidence="6 12" id="KW-0547">Nucleotide-binding</keyword>
<evidence type="ECO:0000313" key="15">
    <source>
        <dbReference type="Proteomes" id="UP000307380"/>
    </source>
</evidence>
<keyword evidence="4 12" id="KW-0808">Transferase</keyword>
<keyword evidence="12" id="KW-0963">Cytoplasm</keyword>
<gene>
    <name evidence="12" type="primary">rbsK</name>
    <name evidence="14" type="ORF">E6C70_15960</name>
</gene>
<evidence type="ECO:0000259" key="13">
    <source>
        <dbReference type="Pfam" id="PF00294"/>
    </source>
</evidence>
<comment type="catalytic activity">
    <reaction evidence="12">
        <text>D-ribose + ATP = D-ribose 5-phosphate + ADP + H(+)</text>
        <dbReference type="Rhea" id="RHEA:13697"/>
        <dbReference type="ChEBI" id="CHEBI:15378"/>
        <dbReference type="ChEBI" id="CHEBI:30616"/>
        <dbReference type="ChEBI" id="CHEBI:47013"/>
        <dbReference type="ChEBI" id="CHEBI:78346"/>
        <dbReference type="ChEBI" id="CHEBI:456216"/>
        <dbReference type="EC" id="2.7.1.15"/>
    </reaction>
</comment>
<evidence type="ECO:0000256" key="12">
    <source>
        <dbReference type="HAMAP-Rule" id="MF_01987"/>
    </source>
</evidence>
<reference evidence="14 15" key="1">
    <citation type="submission" date="2019-04" db="EMBL/GenBank/DDBJ databases">
        <authorList>
            <person name="Jiang L."/>
        </authorList>
    </citation>
    <scope>NUCLEOTIDE SEQUENCE [LARGE SCALE GENOMIC DNA]</scope>
    <source>
        <strain evidence="14 15">YIM 131861</strain>
    </source>
</reference>
<comment type="pathway">
    <text evidence="12">Carbohydrate metabolism; D-ribose degradation; D-ribose 5-phosphate from beta-D-ribopyranose: step 2/2.</text>
</comment>
<evidence type="ECO:0000256" key="8">
    <source>
        <dbReference type="ARBA" id="ARBA00022840"/>
    </source>
</evidence>
<dbReference type="OrthoDB" id="9775849at2"/>
<comment type="cofactor">
    <cofactor evidence="12">
        <name>Mg(2+)</name>
        <dbReference type="ChEBI" id="CHEBI:18420"/>
    </cofactor>
    <text evidence="12">Requires a divalent cation, most likely magnesium in vivo, as an electrophilic catalyst to aid phosphoryl group transfer. It is the chelate of the metal and the nucleotide that is the actual substrate.</text>
</comment>
<keyword evidence="5 12" id="KW-0479">Metal-binding</keyword>
<feature type="binding site" evidence="12">
    <location>
        <position position="283"/>
    </location>
    <ligand>
        <name>K(+)</name>
        <dbReference type="ChEBI" id="CHEBI:29103"/>
    </ligand>
</feature>
<comment type="similarity">
    <text evidence="1">Belongs to the carbohydrate kinase pfkB family.</text>
</comment>
<dbReference type="HAMAP" id="MF_01987">
    <property type="entry name" value="Ribokinase"/>
    <property type="match status" value="1"/>
</dbReference>
<dbReference type="InterPro" id="IPR002139">
    <property type="entry name" value="Ribo/fructo_kinase"/>
</dbReference>
<feature type="binding site" evidence="12">
    <location>
        <position position="280"/>
    </location>
    <ligand>
        <name>K(+)</name>
        <dbReference type="ChEBI" id="CHEBI:29103"/>
    </ligand>
</feature>
<feature type="binding site" evidence="12">
    <location>
        <begin position="249"/>
        <end position="250"/>
    </location>
    <ligand>
        <name>ATP</name>
        <dbReference type="ChEBI" id="CHEBI:30616"/>
    </ligand>
</feature>
<protein>
    <recommendedName>
        <fullName evidence="3 12">Ribokinase</fullName>
        <shortName evidence="12">RK</shortName>
        <ecNumber evidence="2 12">2.7.1.15</ecNumber>
    </recommendedName>
</protein>
<keyword evidence="9 12" id="KW-0460">Magnesium</keyword>
<evidence type="ECO:0000256" key="10">
    <source>
        <dbReference type="ARBA" id="ARBA00022958"/>
    </source>
</evidence>
<feature type="binding site" evidence="12">
    <location>
        <begin position="46"/>
        <end position="50"/>
    </location>
    <ligand>
        <name>substrate</name>
    </ligand>
</feature>
<comment type="similarity">
    <text evidence="12">Belongs to the carbohydrate kinase PfkB family. Ribokinase subfamily.</text>
</comment>
<dbReference type="GO" id="GO:0004747">
    <property type="term" value="F:ribokinase activity"/>
    <property type="evidence" value="ECO:0007669"/>
    <property type="project" value="UniProtKB-UniRule"/>
</dbReference>
<feature type="binding site" evidence="12">
    <location>
        <position position="250"/>
    </location>
    <ligand>
        <name>substrate</name>
    </ligand>
</feature>
<dbReference type="GO" id="GO:0005524">
    <property type="term" value="F:ATP binding"/>
    <property type="evidence" value="ECO:0007669"/>
    <property type="project" value="UniProtKB-UniRule"/>
</dbReference>
<proteinExistence type="inferred from homology"/>
<comment type="activity regulation">
    <text evidence="12">Activated by a monovalent cation that binds near, but not in, the active site. The most likely occupant of the site in vivo is potassium. Ion binding induces a conformational change that may alter substrate affinity.</text>
</comment>
<comment type="caution">
    <text evidence="12">Lacks conserved residue(s) required for the propagation of feature annotation.</text>
</comment>
<evidence type="ECO:0000256" key="7">
    <source>
        <dbReference type="ARBA" id="ARBA00022777"/>
    </source>
</evidence>
<evidence type="ECO:0000313" key="14">
    <source>
        <dbReference type="EMBL" id="THG29108.1"/>
    </source>
</evidence>
<evidence type="ECO:0000256" key="5">
    <source>
        <dbReference type="ARBA" id="ARBA00022723"/>
    </source>
</evidence>
<dbReference type="UniPathway" id="UPA00916">
    <property type="reaction ID" value="UER00889"/>
</dbReference>
<dbReference type="InterPro" id="IPR011877">
    <property type="entry name" value="Ribokinase"/>
</dbReference>
<dbReference type="EC" id="2.7.1.15" evidence="2 12"/>
<evidence type="ECO:0000256" key="11">
    <source>
        <dbReference type="ARBA" id="ARBA00023277"/>
    </source>
</evidence>
<evidence type="ECO:0000256" key="3">
    <source>
        <dbReference type="ARBA" id="ARBA00016943"/>
    </source>
</evidence>
<name>A0A4S4FGJ3_9MICO</name>
<evidence type="ECO:0000256" key="6">
    <source>
        <dbReference type="ARBA" id="ARBA00022741"/>
    </source>
</evidence>
<dbReference type="RefSeq" id="WP_136425497.1">
    <property type="nucleotide sequence ID" value="NZ_SSSN01000015.1"/>
</dbReference>
<dbReference type="PRINTS" id="PR00990">
    <property type="entry name" value="RIBOKINASE"/>
</dbReference>
<feature type="binding site" evidence="12">
    <location>
        <position position="192"/>
    </location>
    <ligand>
        <name>ATP</name>
        <dbReference type="ChEBI" id="CHEBI:30616"/>
    </ligand>
</feature>
<accession>A0A4S4FGJ3</accession>
<evidence type="ECO:0000256" key="2">
    <source>
        <dbReference type="ARBA" id="ARBA00012035"/>
    </source>
</evidence>
<dbReference type="SUPFAM" id="SSF53613">
    <property type="entry name" value="Ribokinase-like"/>
    <property type="match status" value="1"/>
</dbReference>
<organism evidence="14 15">
    <name type="scientific">Orlajensenia flava</name>
    <dbReference type="NCBI Taxonomy" id="2565934"/>
    <lineage>
        <taxon>Bacteria</taxon>
        <taxon>Bacillati</taxon>
        <taxon>Actinomycetota</taxon>
        <taxon>Actinomycetes</taxon>
        <taxon>Micrococcales</taxon>
        <taxon>Microbacteriaceae</taxon>
        <taxon>Orlajensenia</taxon>
    </lineage>
</organism>
<dbReference type="PROSITE" id="PS00584">
    <property type="entry name" value="PFKB_KINASES_2"/>
    <property type="match status" value="1"/>
</dbReference>
<sequence>MDERMSQPGQVIVVGSVNVDLTMRTDSIVAPGATVPGRDFATLQGGKGANQAVAATRAGASTSLVACIGADAYGESARAALRDAHVADDRVRVIGDSPTGMAFIQVADDGENAIVVVAGANAELSPADVDAAFGEVTGEPPVVVLGLETPFATMTHAAREASARGWTVILNPAPARALPSDLLPLIDVLVPNEHEAEALGHSTIDDLLAAGTHAVVVTRGARGARIHTTGEVTDVPAVAVSAIDTTGAGDAFIGALAASVAAGASLVDAVGAAAHAGADATTRIGAR</sequence>
<comment type="subunit">
    <text evidence="12">Homodimer.</text>
</comment>
<keyword evidence="7 12" id="KW-0418">Kinase</keyword>
<comment type="subcellular location">
    <subcellularLocation>
        <location evidence="12">Cytoplasm</location>
    </subcellularLocation>
</comment>
<keyword evidence="15" id="KW-1185">Reference proteome</keyword>
<dbReference type="AlphaFoldDB" id="A0A4S4FGJ3"/>
<comment type="function">
    <text evidence="12">Catalyzes the phosphorylation of ribose at O-5 in a reaction requiring ATP and magnesium. The resulting D-ribose-5-phosphate can then be used either for sythesis of nucleotides, histidine, and tryptophan, or as a component of the pentose phosphate pathway.</text>
</comment>
<feature type="domain" description="Carbohydrate kinase PfkB" evidence="13">
    <location>
        <begin position="11"/>
        <end position="286"/>
    </location>
</feature>
<comment type="caution">
    <text evidence="14">The sequence shown here is derived from an EMBL/GenBank/DDBJ whole genome shotgun (WGS) entry which is preliminary data.</text>
</comment>
<feature type="binding site" evidence="12">
    <location>
        <position position="285"/>
    </location>
    <ligand>
        <name>K(+)</name>
        <dbReference type="ChEBI" id="CHEBI:29103"/>
    </ligand>
</feature>
<evidence type="ECO:0000256" key="4">
    <source>
        <dbReference type="ARBA" id="ARBA00022679"/>
    </source>
</evidence>
<keyword evidence="10 12" id="KW-0630">Potassium</keyword>